<dbReference type="SUPFAM" id="SSF51735">
    <property type="entry name" value="NAD(P)-binding Rossmann-fold domains"/>
    <property type="match status" value="1"/>
</dbReference>
<dbReference type="OrthoDB" id="271711at2"/>
<dbReference type="GO" id="GO:0019592">
    <property type="term" value="P:mannitol catabolic process"/>
    <property type="evidence" value="ECO:0007669"/>
    <property type="project" value="TreeGrafter"/>
</dbReference>
<sequence length="394" mass="46131">MRFFMKALHFGSGNIGRGLVVPILQKSDYEVYLADVDTNLIQLINKFNKYRINIIGNKNRYFQDIFNVKCIDVNSHYFSDYLFCVDLVTISVGVNNLYTVAIKIVNNIIIRFKKNHKKVLNIIVCENIVLGGTKFKKIVLKMLPLHIHQYCHNYIGFIDSCVDRIIPLTNHNNDYNHPSCLDVSVEPFYEWVIDQKQYKGCYKHIVGIVKTKNLSFFLDRKFFILNTGHAILAYFGLLHGYETTYQAINDMNVKNIVQQSMKESMNVLNSKYNQIIDKNDIYISSVFDRFNNKNITDYLLRIGRNPINKLKKQDRLIKPIIQAIQFNLSYKYLLYGVASALMYKNIHDNEAIKLQNLIKEYGISLVLYKVSEIDVHHYLNNEIVYLYNKIKKNI</sequence>
<dbReference type="InterPro" id="IPR013118">
    <property type="entry name" value="Mannitol_DH_C"/>
</dbReference>
<dbReference type="InterPro" id="IPR023028">
    <property type="entry name" value="Mannitol_1_phos_5_DH"/>
</dbReference>
<dbReference type="PANTHER" id="PTHR30524:SF0">
    <property type="entry name" value="ALTRONATE OXIDOREDUCTASE-RELATED"/>
    <property type="match status" value="1"/>
</dbReference>
<evidence type="ECO:0000256" key="1">
    <source>
        <dbReference type="ARBA" id="ARBA00006541"/>
    </source>
</evidence>
<dbReference type="PROSITE" id="PS00974">
    <property type="entry name" value="MANNITOL_DHGENASE"/>
    <property type="match status" value="1"/>
</dbReference>
<dbReference type="Proteomes" id="UP000298782">
    <property type="component" value="Chromosome"/>
</dbReference>
<dbReference type="SUPFAM" id="SSF48179">
    <property type="entry name" value="6-phosphogluconate dehydrogenase C-terminal domain-like"/>
    <property type="match status" value="1"/>
</dbReference>
<dbReference type="EMBL" id="CP034852">
    <property type="protein sequence ID" value="QCI26961.1"/>
    <property type="molecule type" value="Genomic_DNA"/>
</dbReference>
<dbReference type="Gene3D" id="3.40.50.720">
    <property type="entry name" value="NAD(P)-binding Rossmann-like Domain"/>
    <property type="match status" value="1"/>
</dbReference>
<evidence type="ECO:0000313" key="10">
    <source>
        <dbReference type="Proteomes" id="UP000298782"/>
    </source>
</evidence>
<keyword evidence="5 6" id="KW-0520">NAD</keyword>
<dbReference type="InterPro" id="IPR013328">
    <property type="entry name" value="6PGD_dom2"/>
</dbReference>
<keyword evidence="10" id="KW-1185">Reference proteome</keyword>
<reference evidence="9 10" key="1">
    <citation type="submission" date="2018-12" db="EMBL/GenBank/DDBJ databases">
        <authorList>
            <person name="Chong R.A."/>
        </authorList>
    </citation>
    <scope>NUCLEOTIDE SEQUENCE [LARGE SCALE GENOMIC DNA]</scope>
    <source>
        <strain evidence="9 10">Tca</strain>
    </source>
</reference>
<dbReference type="GO" id="GO:0008926">
    <property type="term" value="F:mannitol-1-phosphate 5-dehydrogenase activity"/>
    <property type="evidence" value="ECO:0007669"/>
    <property type="project" value="UniProtKB-UniRule"/>
</dbReference>
<feature type="domain" description="Mannitol dehydrogenase N-terminal" evidence="7">
    <location>
        <begin position="5"/>
        <end position="199"/>
    </location>
</feature>
<evidence type="ECO:0000256" key="4">
    <source>
        <dbReference type="ARBA" id="ARBA00023002"/>
    </source>
</evidence>
<dbReference type="InterPro" id="IPR000669">
    <property type="entry name" value="Mannitol_DH"/>
</dbReference>
<comment type="catalytic activity">
    <reaction evidence="6">
        <text>D-mannitol 1-phosphate + NAD(+) = beta-D-fructose 6-phosphate + NADH + H(+)</text>
        <dbReference type="Rhea" id="RHEA:19661"/>
        <dbReference type="ChEBI" id="CHEBI:15378"/>
        <dbReference type="ChEBI" id="CHEBI:57540"/>
        <dbReference type="ChEBI" id="CHEBI:57634"/>
        <dbReference type="ChEBI" id="CHEBI:57945"/>
        <dbReference type="ChEBI" id="CHEBI:61381"/>
        <dbReference type="EC" id="1.1.1.17"/>
    </reaction>
</comment>
<comment type="similarity">
    <text evidence="1 6">Belongs to the mannitol dehydrogenase family.</text>
</comment>
<evidence type="ECO:0000259" key="7">
    <source>
        <dbReference type="Pfam" id="PF01232"/>
    </source>
</evidence>
<evidence type="ECO:0000256" key="6">
    <source>
        <dbReference type="HAMAP-Rule" id="MF_00196"/>
    </source>
</evidence>
<dbReference type="InterPro" id="IPR036291">
    <property type="entry name" value="NAD(P)-bd_dom_sf"/>
</dbReference>
<protein>
    <recommendedName>
        <fullName evidence="3 6">Mannitol-1-phosphate 5-dehydrogenase</fullName>
        <ecNumber evidence="2 6">1.1.1.17</ecNumber>
    </recommendedName>
</protein>
<comment type="caution">
    <text evidence="6">Lacks conserved residue(s) required for the propagation of feature annotation.</text>
</comment>
<dbReference type="Pfam" id="PF08125">
    <property type="entry name" value="Mannitol_dh_C"/>
    <property type="match status" value="1"/>
</dbReference>
<proteinExistence type="inferred from homology"/>
<organism evidence="9 10">
    <name type="scientific">Buchnera aphidicola</name>
    <name type="common">Thelaxes californica</name>
    <dbReference type="NCBI Taxonomy" id="1315998"/>
    <lineage>
        <taxon>Bacteria</taxon>
        <taxon>Pseudomonadati</taxon>
        <taxon>Pseudomonadota</taxon>
        <taxon>Gammaproteobacteria</taxon>
        <taxon>Enterobacterales</taxon>
        <taxon>Erwiniaceae</taxon>
        <taxon>Buchnera</taxon>
    </lineage>
</organism>
<feature type="domain" description="Mannitol dehydrogenase C-terminal" evidence="8">
    <location>
        <begin position="214"/>
        <end position="389"/>
    </location>
</feature>
<gene>
    <name evidence="6" type="primary">mtlD</name>
    <name evidence="9" type="ORF">D9V80_02285</name>
</gene>
<dbReference type="GO" id="GO:0005829">
    <property type="term" value="C:cytosol"/>
    <property type="evidence" value="ECO:0007669"/>
    <property type="project" value="TreeGrafter"/>
</dbReference>
<evidence type="ECO:0000259" key="8">
    <source>
        <dbReference type="Pfam" id="PF08125"/>
    </source>
</evidence>
<accession>A0A4D6YK03</accession>
<evidence type="ECO:0000256" key="3">
    <source>
        <dbReference type="ARBA" id="ARBA00016219"/>
    </source>
</evidence>
<dbReference type="Pfam" id="PF01232">
    <property type="entry name" value="Mannitol_dh"/>
    <property type="match status" value="1"/>
</dbReference>
<dbReference type="EC" id="1.1.1.17" evidence="2 6"/>
<evidence type="ECO:0000256" key="5">
    <source>
        <dbReference type="ARBA" id="ARBA00023027"/>
    </source>
</evidence>
<evidence type="ECO:0000256" key="2">
    <source>
        <dbReference type="ARBA" id="ARBA00012939"/>
    </source>
</evidence>
<keyword evidence="4 6" id="KW-0560">Oxidoreductase</keyword>
<reference evidence="9 10" key="2">
    <citation type="submission" date="2019-05" db="EMBL/GenBank/DDBJ databases">
        <title>Genome evolution of the obligate endosymbiont Buchnera aphidicola.</title>
        <authorList>
            <person name="Moran N.A."/>
        </authorList>
    </citation>
    <scope>NUCLEOTIDE SEQUENCE [LARGE SCALE GENOMIC DNA]</scope>
    <source>
        <strain evidence="9 10">Tca</strain>
    </source>
</reference>
<dbReference type="HAMAP" id="MF_00196">
    <property type="entry name" value="Mannitol_dehydrog"/>
    <property type="match status" value="1"/>
</dbReference>
<dbReference type="Gene3D" id="1.10.1040.10">
    <property type="entry name" value="N-(1-d-carboxylethyl)-l-norvaline Dehydrogenase, domain 2"/>
    <property type="match status" value="1"/>
</dbReference>
<dbReference type="InterPro" id="IPR013131">
    <property type="entry name" value="Mannitol_DH_N"/>
</dbReference>
<dbReference type="PANTHER" id="PTHR30524">
    <property type="entry name" value="MANNITOL-1-PHOSPHATE 5-DEHYDROGENASE"/>
    <property type="match status" value="1"/>
</dbReference>
<name>A0A4D6YK03_9GAMM</name>
<dbReference type="PRINTS" id="PR00084">
    <property type="entry name" value="MTLDHDRGNASE"/>
</dbReference>
<dbReference type="NCBIfam" id="NF002650">
    <property type="entry name" value="PRK02318.2-2"/>
    <property type="match status" value="1"/>
</dbReference>
<dbReference type="InterPro" id="IPR023027">
    <property type="entry name" value="Mannitol_DH_CS"/>
</dbReference>
<dbReference type="InterPro" id="IPR008927">
    <property type="entry name" value="6-PGluconate_DH-like_C_sf"/>
</dbReference>
<dbReference type="AlphaFoldDB" id="A0A4D6YK03"/>
<evidence type="ECO:0000313" key="9">
    <source>
        <dbReference type="EMBL" id="QCI26961.1"/>
    </source>
</evidence>